<dbReference type="Pfam" id="PF03009">
    <property type="entry name" value="GDPD"/>
    <property type="match status" value="1"/>
</dbReference>
<dbReference type="PROSITE" id="PS51318">
    <property type="entry name" value="TAT"/>
    <property type="match status" value="1"/>
</dbReference>
<evidence type="ECO:0000256" key="1">
    <source>
        <dbReference type="SAM" id="SignalP"/>
    </source>
</evidence>
<dbReference type="PROSITE" id="PS51704">
    <property type="entry name" value="GP_PDE"/>
    <property type="match status" value="1"/>
</dbReference>
<accession>A0A840WH07</accession>
<dbReference type="SUPFAM" id="SSF51695">
    <property type="entry name" value="PLC-like phosphodiesterases"/>
    <property type="match status" value="1"/>
</dbReference>
<keyword evidence="1" id="KW-0732">Signal</keyword>
<dbReference type="InterPro" id="IPR030395">
    <property type="entry name" value="GP_PDE_dom"/>
</dbReference>
<keyword evidence="3" id="KW-0378">Hydrolase</keyword>
<proteinExistence type="predicted"/>
<dbReference type="PANTHER" id="PTHR46211">
    <property type="entry name" value="GLYCEROPHOSPHORYL DIESTER PHOSPHODIESTERASE"/>
    <property type="match status" value="1"/>
</dbReference>
<comment type="caution">
    <text evidence="3">The sequence shown here is derived from an EMBL/GenBank/DDBJ whole genome shotgun (WGS) entry which is preliminary data.</text>
</comment>
<dbReference type="EMBL" id="JACHDO010000001">
    <property type="protein sequence ID" value="MBB5490997.1"/>
    <property type="molecule type" value="Genomic_DNA"/>
</dbReference>
<reference evidence="3 4" key="1">
    <citation type="submission" date="2020-08" db="EMBL/GenBank/DDBJ databases">
        <title>Sequencing the genomes of 1000 actinobacteria strains.</title>
        <authorList>
            <person name="Klenk H.-P."/>
        </authorList>
    </citation>
    <scope>NUCLEOTIDE SEQUENCE [LARGE SCALE GENOMIC DNA]</scope>
    <source>
        <strain evidence="3 4">DSM 44598</strain>
    </source>
</reference>
<evidence type="ECO:0000313" key="4">
    <source>
        <dbReference type="Proteomes" id="UP000579647"/>
    </source>
</evidence>
<feature type="chain" id="PRO_5039048768" evidence="1">
    <location>
        <begin position="40"/>
        <end position="326"/>
    </location>
</feature>
<dbReference type="Proteomes" id="UP000579647">
    <property type="component" value="Unassembled WGS sequence"/>
</dbReference>
<dbReference type="PANTHER" id="PTHR46211:SF1">
    <property type="entry name" value="GLYCEROPHOSPHODIESTER PHOSPHODIESTERASE, CYTOPLASMIC"/>
    <property type="match status" value="1"/>
</dbReference>
<dbReference type="GO" id="GO:0006629">
    <property type="term" value="P:lipid metabolic process"/>
    <property type="evidence" value="ECO:0007669"/>
    <property type="project" value="InterPro"/>
</dbReference>
<dbReference type="InterPro" id="IPR017946">
    <property type="entry name" value="PLC-like_Pdiesterase_TIM-brl"/>
</dbReference>
<evidence type="ECO:0000259" key="2">
    <source>
        <dbReference type="PROSITE" id="PS51704"/>
    </source>
</evidence>
<dbReference type="GO" id="GO:0008889">
    <property type="term" value="F:glycerophosphodiester phosphodiesterase activity"/>
    <property type="evidence" value="ECO:0007669"/>
    <property type="project" value="UniProtKB-EC"/>
</dbReference>
<dbReference type="Gene3D" id="3.20.20.190">
    <property type="entry name" value="Phosphatidylinositol (PI) phosphodiesterase"/>
    <property type="match status" value="1"/>
</dbReference>
<feature type="domain" description="GP-PDE" evidence="2">
    <location>
        <begin position="65"/>
        <end position="318"/>
    </location>
</feature>
<name>A0A840WH07_9ACTN</name>
<dbReference type="AlphaFoldDB" id="A0A840WH07"/>
<feature type="signal peptide" evidence="1">
    <location>
        <begin position="1"/>
        <end position="39"/>
    </location>
</feature>
<organism evidence="3 4">
    <name type="scientific">Nocardiopsis metallicus</name>
    <dbReference type="NCBI Taxonomy" id="179819"/>
    <lineage>
        <taxon>Bacteria</taxon>
        <taxon>Bacillati</taxon>
        <taxon>Actinomycetota</taxon>
        <taxon>Actinomycetes</taxon>
        <taxon>Streptosporangiales</taxon>
        <taxon>Nocardiopsidaceae</taxon>
        <taxon>Nocardiopsis</taxon>
    </lineage>
</organism>
<dbReference type="RefSeq" id="WP_254417148.1">
    <property type="nucleotide sequence ID" value="NZ_BAAAKM010000002.1"/>
</dbReference>
<protein>
    <submittedName>
        <fullName evidence="3">Glycerophosphoryl diester phosphodiesterase</fullName>
        <ecNumber evidence="3">3.1.4.46</ecNumber>
    </submittedName>
</protein>
<keyword evidence="4" id="KW-1185">Reference proteome</keyword>
<gene>
    <name evidence="3" type="ORF">HNR07_002134</name>
</gene>
<evidence type="ECO:0000313" key="3">
    <source>
        <dbReference type="EMBL" id="MBB5490997.1"/>
    </source>
</evidence>
<sequence>MPDTSRIIAGYPHPRPSSDVMRRTALRCAAALAAGSAMAVFGFAGAASADSATAGPPGPPHGPDVLDVAHRGASGYAPENTLAAIEVAAELGASTVETDVQRTADGELVFMHDVDLTRTTNVEEVYPDRDSYAVGDFTLAEIRELDAGSWFGEEFEGEPVPTLQEGLDLMKKLRLGFLLEIKASANHPGIEVDIAEVLHRNPWFLSPGSLPGKPGYDRLAIQDFNWEVVESSRELYPRHVPHGLLGVVPVDELEDYSWADQVNPNHNRIDGDYVQAVHEAGMEVHTYTINDREGMQRAIDWGVDGIITDYVDVLLEVLDGSPSAVA</sequence>
<dbReference type="EC" id="3.1.4.46" evidence="3"/>
<dbReference type="InterPro" id="IPR006311">
    <property type="entry name" value="TAT_signal"/>
</dbReference>